<dbReference type="InterPro" id="IPR003423">
    <property type="entry name" value="OMP_efflux"/>
</dbReference>
<proteinExistence type="inferred from homology"/>
<feature type="signal peptide" evidence="2">
    <location>
        <begin position="1"/>
        <end position="19"/>
    </location>
</feature>
<dbReference type="PROSITE" id="PS51257">
    <property type="entry name" value="PROKAR_LIPOPROTEIN"/>
    <property type="match status" value="1"/>
</dbReference>
<evidence type="ECO:0000256" key="2">
    <source>
        <dbReference type="RuleBase" id="RU362097"/>
    </source>
</evidence>
<dbReference type="SUPFAM" id="SSF56954">
    <property type="entry name" value="Outer membrane efflux proteins (OEP)"/>
    <property type="match status" value="1"/>
</dbReference>
<organism evidence="3 4">
    <name type="scientific">Sphingomonas oryzagri</name>
    <dbReference type="NCBI Taxonomy" id="3042314"/>
    <lineage>
        <taxon>Bacteria</taxon>
        <taxon>Pseudomonadati</taxon>
        <taxon>Pseudomonadota</taxon>
        <taxon>Alphaproteobacteria</taxon>
        <taxon>Sphingomonadales</taxon>
        <taxon>Sphingomonadaceae</taxon>
        <taxon>Sphingomonas</taxon>
    </lineage>
</organism>
<dbReference type="Gene3D" id="1.20.1600.10">
    <property type="entry name" value="Outer membrane efflux proteins (OEP)"/>
    <property type="match status" value="1"/>
</dbReference>
<keyword evidence="2" id="KW-0472">Membrane</keyword>
<evidence type="ECO:0000256" key="1">
    <source>
        <dbReference type="ARBA" id="ARBA00007613"/>
    </source>
</evidence>
<sequence>MRIRHPLALAIALVTAGCAAVGPNYRVPEAAIVNAPAAQGAFLSGGEAVTAEPLPDHWWRLYEDPRLDGLVEQALARNTDLRVAEANLERSSALLAEAQSGRFSGLADVEVNYVQQSAEAALQHVQPPERYTYNGGIGISYDLDLFGGIRRGIEAASADQEAVVAARDLARVSVAAETTRAYADICNGGRQLDVLRRSIAVQQQGLTLTRTLVRNGRAPQFEQQRQQGAIENSLAQLAPLAARQRNAAFRLATLMGIPPRDYDPAWLSCAAPLQLKNPIPTGDGGALLRRRPDVRAAERRLAAATARIGVATAALYPDIRLGATLGSTGAAVDALSALTNRFGVGPAISWDLHRSAVRDRIAASQAGAKASLASFDGTVLAALRETETSLDTYAAALVRLKRLRQSEQQAAVVMARTRELRKGGRVGGLVALDSERSWIAAVAASASAEADVNADQITVFQALGGGWS</sequence>
<comment type="subcellular location">
    <subcellularLocation>
        <location evidence="2">Cell membrane</location>
        <topology evidence="2">Lipid-anchor</topology>
    </subcellularLocation>
</comment>
<dbReference type="PANTHER" id="PTHR30203">
    <property type="entry name" value="OUTER MEMBRANE CATION EFFLUX PROTEIN"/>
    <property type="match status" value="1"/>
</dbReference>
<comment type="similarity">
    <text evidence="1 2">Belongs to the outer membrane factor (OMF) (TC 1.B.17) family.</text>
</comment>
<accession>A0ABT6N5W4</accession>
<keyword evidence="2" id="KW-1134">Transmembrane beta strand</keyword>
<evidence type="ECO:0000313" key="4">
    <source>
        <dbReference type="Proteomes" id="UP001160625"/>
    </source>
</evidence>
<protein>
    <submittedName>
        <fullName evidence="3">Efflux transporter outer membrane subunit</fullName>
    </submittedName>
</protein>
<dbReference type="RefSeq" id="WP_281045853.1">
    <property type="nucleotide sequence ID" value="NZ_JARYGZ010000003.1"/>
</dbReference>
<keyword evidence="2" id="KW-0812">Transmembrane</keyword>
<dbReference type="Pfam" id="PF02321">
    <property type="entry name" value="OEP"/>
    <property type="match status" value="2"/>
</dbReference>
<dbReference type="NCBIfam" id="TIGR01845">
    <property type="entry name" value="outer_NodT"/>
    <property type="match status" value="1"/>
</dbReference>
<reference evidence="3" key="1">
    <citation type="submission" date="2023-04" db="EMBL/GenBank/DDBJ databases">
        <title>Sphingomonas sp. MAHUQ-71 isolated from rice field.</title>
        <authorList>
            <person name="Huq M.A."/>
        </authorList>
    </citation>
    <scope>NUCLEOTIDE SEQUENCE</scope>
    <source>
        <strain evidence="3">MAHUQ-71</strain>
    </source>
</reference>
<dbReference type="PANTHER" id="PTHR30203:SF21">
    <property type="entry name" value="OUTER MEMBRANE COMPONENT OF MULTIDRUG EFFLUX PUMP-RELATED"/>
    <property type="match status" value="1"/>
</dbReference>
<dbReference type="EMBL" id="JARYGZ010000003">
    <property type="protein sequence ID" value="MDH7640492.1"/>
    <property type="molecule type" value="Genomic_DNA"/>
</dbReference>
<keyword evidence="4" id="KW-1185">Reference proteome</keyword>
<feature type="chain" id="PRO_5044952475" evidence="2">
    <location>
        <begin position="20"/>
        <end position="468"/>
    </location>
</feature>
<keyword evidence="2" id="KW-0564">Palmitate</keyword>
<name>A0ABT6N5W4_9SPHN</name>
<comment type="caution">
    <text evidence="3">The sequence shown here is derived from an EMBL/GenBank/DDBJ whole genome shotgun (WGS) entry which is preliminary data.</text>
</comment>
<keyword evidence="2" id="KW-0449">Lipoprotein</keyword>
<dbReference type="Proteomes" id="UP001160625">
    <property type="component" value="Unassembled WGS sequence"/>
</dbReference>
<gene>
    <name evidence="3" type="ORF">QGN17_17295</name>
</gene>
<keyword evidence="2" id="KW-0732">Signal</keyword>
<dbReference type="Gene3D" id="2.20.200.10">
    <property type="entry name" value="Outer membrane efflux proteins (OEP)"/>
    <property type="match status" value="1"/>
</dbReference>
<dbReference type="InterPro" id="IPR010131">
    <property type="entry name" value="MdtP/NodT-like"/>
</dbReference>
<evidence type="ECO:0000313" key="3">
    <source>
        <dbReference type="EMBL" id="MDH7640492.1"/>
    </source>
</evidence>